<gene>
    <name evidence="4" type="ORF">CSO01_34130</name>
</gene>
<keyword evidence="2" id="KW-0472">Membrane</keyword>
<feature type="transmembrane region" description="Helical" evidence="2">
    <location>
        <begin position="134"/>
        <end position="158"/>
    </location>
</feature>
<evidence type="ECO:0000313" key="5">
    <source>
        <dbReference type="Proteomes" id="UP000321798"/>
    </source>
</evidence>
<dbReference type="EMBL" id="BKAL01000015">
    <property type="protein sequence ID" value="GEP70698.1"/>
    <property type="molecule type" value="Genomic_DNA"/>
</dbReference>
<protein>
    <recommendedName>
        <fullName evidence="3">CAAX prenyl protease 2/Lysostaphin resistance protein A-like domain-containing protein</fullName>
    </recommendedName>
</protein>
<evidence type="ECO:0000313" key="4">
    <source>
        <dbReference type="EMBL" id="GEP70698.1"/>
    </source>
</evidence>
<name>A0A512PHK6_9CELL</name>
<feature type="domain" description="CAAX prenyl protease 2/Lysostaphin resistance protein A-like" evidence="3">
    <location>
        <begin position="134"/>
        <end position="230"/>
    </location>
</feature>
<keyword evidence="5" id="KW-1185">Reference proteome</keyword>
<feature type="transmembrane region" description="Helical" evidence="2">
    <location>
        <begin position="170"/>
        <end position="188"/>
    </location>
</feature>
<feature type="compositionally biased region" description="Basic and acidic residues" evidence="1">
    <location>
        <begin position="14"/>
        <end position="23"/>
    </location>
</feature>
<organism evidence="4 5">
    <name type="scientific">Cellulomonas soli</name>
    <dbReference type="NCBI Taxonomy" id="931535"/>
    <lineage>
        <taxon>Bacteria</taxon>
        <taxon>Bacillati</taxon>
        <taxon>Actinomycetota</taxon>
        <taxon>Actinomycetes</taxon>
        <taxon>Micrococcales</taxon>
        <taxon>Cellulomonadaceae</taxon>
        <taxon>Cellulomonas</taxon>
    </lineage>
</organism>
<evidence type="ECO:0000256" key="2">
    <source>
        <dbReference type="SAM" id="Phobius"/>
    </source>
</evidence>
<dbReference type="InterPro" id="IPR003675">
    <property type="entry name" value="Rce1/LyrA-like_dom"/>
</dbReference>
<feature type="transmembrane region" description="Helical" evidence="2">
    <location>
        <begin position="74"/>
        <end position="93"/>
    </location>
</feature>
<feature type="transmembrane region" description="Helical" evidence="2">
    <location>
        <begin position="105"/>
        <end position="122"/>
    </location>
</feature>
<feature type="region of interest" description="Disordered" evidence="1">
    <location>
        <begin position="1"/>
        <end position="24"/>
    </location>
</feature>
<keyword evidence="2" id="KW-0812">Transmembrane</keyword>
<dbReference type="GO" id="GO:0004175">
    <property type="term" value="F:endopeptidase activity"/>
    <property type="evidence" value="ECO:0007669"/>
    <property type="project" value="UniProtKB-ARBA"/>
</dbReference>
<sequence>MHMRAQDDVVGSGRADEPRRREPAGNGRRLRISWLIVLVVAFLLVPQLVSLVAFGVDAVSGGYLSVRTALASEVLPDLGGAVIAVAAIGWLHWGRVVRLETRRARPWVMVVPLSLIVLSAAMTDYENLLEQGPALVLVLVAGTFCTGLSEELMFRGLALQAFRGVTREGWAAMWSSLLFGGLHLVNALVSGPAAIPQALFACVVGYYLYLTRRAAGGIVLPIVVHWLFDFSSFSGELGLEEPRTSDFAFYEFLLIVALGLLLVLRRRRISSAAVDVPAAESSTGVPAP</sequence>
<feature type="transmembrane region" description="Helical" evidence="2">
    <location>
        <begin position="247"/>
        <end position="264"/>
    </location>
</feature>
<feature type="transmembrane region" description="Helical" evidence="2">
    <location>
        <begin position="217"/>
        <end position="235"/>
    </location>
</feature>
<accession>A0A512PHK6</accession>
<comment type="caution">
    <text evidence="4">The sequence shown here is derived from an EMBL/GenBank/DDBJ whole genome shotgun (WGS) entry which is preliminary data.</text>
</comment>
<dbReference type="GO" id="GO:0080120">
    <property type="term" value="P:CAAX-box protein maturation"/>
    <property type="evidence" value="ECO:0007669"/>
    <property type="project" value="UniProtKB-ARBA"/>
</dbReference>
<keyword evidence="2" id="KW-1133">Transmembrane helix</keyword>
<dbReference type="Pfam" id="PF02517">
    <property type="entry name" value="Rce1-like"/>
    <property type="match status" value="1"/>
</dbReference>
<dbReference type="Proteomes" id="UP000321798">
    <property type="component" value="Unassembled WGS sequence"/>
</dbReference>
<reference evidence="4 5" key="1">
    <citation type="submission" date="2019-07" db="EMBL/GenBank/DDBJ databases">
        <title>Whole genome shotgun sequence of Cellulomonas soli NBRC 109434.</title>
        <authorList>
            <person name="Hosoyama A."/>
            <person name="Uohara A."/>
            <person name="Ohji S."/>
            <person name="Ichikawa N."/>
        </authorList>
    </citation>
    <scope>NUCLEOTIDE SEQUENCE [LARGE SCALE GENOMIC DNA]</scope>
    <source>
        <strain evidence="4 5">NBRC 109434</strain>
    </source>
</reference>
<feature type="transmembrane region" description="Helical" evidence="2">
    <location>
        <begin position="32"/>
        <end position="54"/>
    </location>
</feature>
<feature type="transmembrane region" description="Helical" evidence="2">
    <location>
        <begin position="194"/>
        <end position="210"/>
    </location>
</feature>
<evidence type="ECO:0000256" key="1">
    <source>
        <dbReference type="SAM" id="MobiDB-lite"/>
    </source>
</evidence>
<dbReference type="AlphaFoldDB" id="A0A512PHK6"/>
<evidence type="ECO:0000259" key="3">
    <source>
        <dbReference type="Pfam" id="PF02517"/>
    </source>
</evidence>
<proteinExistence type="predicted"/>